<dbReference type="InterPro" id="IPR011029">
    <property type="entry name" value="DEATH-like_dom_sf"/>
</dbReference>
<keyword evidence="2" id="KW-1133">Transmembrane helix</keyword>
<sequence>MLWTGVYLLRYDNTFPDFLSVFTMDAEDVLKENSGKLRKELEAKVLLREIDIIFSPSTAQEIACTIDRDGSIAAVDMILKKMPLRDNWVEVFYSALNGKVINKPKLAQLFEPFIYKDRNFEERLRFSLETCLKDIPYFQTLKDLHPDEPQNWEYYIQKNDLPSKATLNDFMDNIYIRNKDTYEQIKKEIKIKHSFIRQATREGDVTDQKSLPVSEVSLDTDSVPTPSTAAKVTPSKPIDKCPPVESNRKNSTLTPASSNFQQSYLPPMREVIYQQEKAFNNVVLSEAQDISTKSVPTTFAPSHSVTVDKGSTISLPVIPASGSRKFDESKNVVSEVEDRGPNNSSRSSETSSLTENNEENAFTFRNLSILVLAIALGFCLGTYYSRK</sequence>
<feature type="compositionally biased region" description="Low complexity" evidence="1">
    <location>
        <begin position="342"/>
        <end position="355"/>
    </location>
</feature>
<keyword evidence="2" id="KW-0472">Membrane</keyword>
<evidence type="ECO:0000256" key="1">
    <source>
        <dbReference type="SAM" id="MobiDB-lite"/>
    </source>
</evidence>
<keyword evidence="2" id="KW-0812">Transmembrane</keyword>
<gene>
    <name evidence="3" type="ORF">SPHA_40201</name>
</gene>
<organism evidence="3 4">
    <name type="scientific">Acanthosepion pharaonis</name>
    <name type="common">Pharaoh cuttlefish</name>
    <name type="synonym">Sepia pharaonis</name>
    <dbReference type="NCBI Taxonomy" id="158019"/>
    <lineage>
        <taxon>Eukaryota</taxon>
        <taxon>Metazoa</taxon>
        <taxon>Spiralia</taxon>
        <taxon>Lophotrochozoa</taxon>
        <taxon>Mollusca</taxon>
        <taxon>Cephalopoda</taxon>
        <taxon>Coleoidea</taxon>
        <taxon>Decapodiformes</taxon>
        <taxon>Sepiida</taxon>
        <taxon>Sepiina</taxon>
        <taxon>Sepiidae</taxon>
        <taxon>Acanthosepion</taxon>
    </lineage>
</organism>
<feature type="transmembrane region" description="Helical" evidence="2">
    <location>
        <begin position="367"/>
        <end position="385"/>
    </location>
</feature>
<evidence type="ECO:0000256" key="2">
    <source>
        <dbReference type="SAM" id="Phobius"/>
    </source>
</evidence>
<dbReference type="EMBL" id="CAHIKZ030001897">
    <property type="protein sequence ID" value="CAE1276729.1"/>
    <property type="molecule type" value="Genomic_DNA"/>
</dbReference>
<feature type="compositionally biased region" description="Basic and acidic residues" evidence="1">
    <location>
        <begin position="326"/>
        <end position="340"/>
    </location>
</feature>
<proteinExistence type="predicted"/>
<dbReference type="Gene3D" id="1.10.533.10">
    <property type="entry name" value="Death Domain, Fas"/>
    <property type="match status" value="1"/>
</dbReference>
<reference evidence="3" key="1">
    <citation type="submission" date="2021-01" db="EMBL/GenBank/DDBJ databases">
        <authorList>
            <person name="Li R."/>
            <person name="Bekaert M."/>
        </authorList>
    </citation>
    <scope>NUCLEOTIDE SEQUENCE</scope>
    <source>
        <strain evidence="3">Farmed</strain>
    </source>
</reference>
<dbReference type="AlphaFoldDB" id="A0A812CR72"/>
<keyword evidence="4" id="KW-1185">Reference proteome</keyword>
<protein>
    <submittedName>
        <fullName evidence="3">Uncharacterized protein</fullName>
    </submittedName>
</protein>
<evidence type="ECO:0000313" key="3">
    <source>
        <dbReference type="EMBL" id="CAE1276729.1"/>
    </source>
</evidence>
<evidence type="ECO:0000313" key="4">
    <source>
        <dbReference type="Proteomes" id="UP000597762"/>
    </source>
</evidence>
<name>A0A812CR72_ACAPH</name>
<dbReference type="Proteomes" id="UP000597762">
    <property type="component" value="Unassembled WGS sequence"/>
</dbReference>
<feature type="region of interest" description="Disordered" evidence="1">
    <location>
        <begin position="326"/>
        <end position="357"/>
    </location>
</feature>
<feature type="compositionally biased region" description="Polar residues" evidence="1">
    <location>
        <begin position="249"/>
        <end position="261"/>
    </location>
</feature>
<feature type="compositionally biased region" description="Polar residues" evidence="1">
    <location>
        <begin position="217"/>
        <end position="230"/>
    </location>
</feature>
<feature type="region of interest" description="Disordered" evidence="1">
    <location>
        <begin position="202"/>
        <end position="261"/>
    </location>
</feature>
<accession>A0A812CR72</accession>
<comment type="caution">
    <text evidence="3">The sequence shown here is derived from an EMBL/GenBank/DDBJ whole genome shotgun (WGS) entry which is preliminary data.</text>
</comment>